<evidence type="ECO:0000313" key="3">
    <source>
        <dbReference type="EMBL" id="GAA4034536.1"/>
    </source>
</evidence>
<dbReference type="EMBL" id="BAAAZE010000016">
    <property type="protein sequence ID" value="GAA4034536.1"/>
    <property type="molecule type" value="Genomic_DNA"/>
</dbReference>
<name>A0ABP7U1S4_9BURK</name>
<keyword evidence="2" id="KW-0175">Coiled coil</keyword>
<proteinExistence type="inferred from homology"/>
<dbReference type="RefSeq" id="WP_344765763.1">
    <property type="nucleotide sequence ID" value="NZ_BAAAZE010000016.1"/>
</dbReference>
<protein>
    <submittedName>
        <fullName evidence="3">YceH family protein</fullName>
    </submittedName>
</protein>
<dbReference type="InterPro" id="IPR036390">
    <property type="entry name" value="WH_DNA-bd_sf"/>
</dbReference>
<dbReference type="InterPro" id="IPR007432">
    <property type="entry name" value="DUF480"/>
</dbReference>
<dbReference type="PANTHER" id="PTHR38768:SF1">
    <property type="entry name" value="UPF0502 PROTEIN YCEH"/>
    <property type="match status" value="1"/>
</dbReference>
<dbReference type="HAMAP" id="MF_01584">
    <property type="entry name" value="UPF0502"/>
    <property type="match status" value="1"/>
</dbReference>
<sequence>MTTEAAPERDPDEHILDQVEIRVLAVLAEKEALTPDAYPLSLNALTNGCNQLSSRDPVMTLTDAGVHDALQRLMQRKLAAEVSQAGARVAKYEHRMRVKWTLEQDKLAVLTILMLRGSQTVGEIRARSERMHAFSSIEQVETSLQFLIDKYPPLVARLARMPGAKESRFAQLLSGELAIEQQEIAAAFSGSARVDGRQDRVAHLEAEVAQLRTAVDDLSAEFAQFKKQFD</sequence>
<organism evidence="3 4">
    <name type="scientific">Actimicrobium antarcticum</name>
    <dbReference type="NCBI Taxonomy" id="1051899"/>
    <lineage>
        <taxon>Bacteria</taxon>
        <taxon>Pseudomonadati</taxon>
        <taxon>Pseudomonadota</taxon>
        <taxon>Betaproteobacteria</taxon>
        <taxon>Burkholderiales</taxon>
        <taxon>Oxalobacteraceae</taxon>
        <taxon>Actimicrobium</taxon>
    </lineage>
</organism>
<keyword evidence="4" id="KW-1185">Reference proteome</keyword>
<evidence type="ECO:0000256" key="2">
    <source>
        <dbReference type="SAM" id="Coils"/>
    </source>
</evidence>
<gene>
    <name evidence="3" type="ORF">GCM10022212_37530</name>
</gene>
<dbReference type="InterPro" id="IPR036388">
    <property type="entry name" value="WH-like_DNA-bd_sf"/>
</dbReference>
<accession>A0ABP7U1S4</accession>
<evidence type="ECO:0000256" key="1">
    <source>
        <dbReference type="HAMAP-Rule" id="MF_01584"/>
    </source>
</evidence>
<dbReference type="Pfam" id="PF04337">
    <property type="entry name" value="DUF480"/>
    <property type="match status" value="1"/>
</dbReference>
<dbReference type="Gene3D" id="1.10.10.10">
    <property type="entry name" value="Winged helix-like DNA-binding domain superfamily/Winged helix DNA-binding domain"/>
    <property type="match status" value="2"/>
</dbReference>
<comment type="caution">
    <text evidence="3">The sequence shown here is derived from an EMBL/GenBank/DDBJ whole genome shotgun (WGS) entry which is preliminary data.</text>
</comment>
<feature type="coiled-coil region" evidence="2">
    <location>
        <begin position="201"/>
        <end position="228"/>
    </location>
</feature>
<dbReference type="Proteomes" id="UP001501353">
    <property type="component" value="Unassembled WGS sequence"/>
</dbReference>
<reference evidence="4" key="1">
    <citation type="journal article" date="2019" name="Int. J. Syst. Evol. Microbiol.">
        <title>The Global Catalogue of Microorganisms (GCM) 10K type strain sequencing project: providing services to taxonomists for standard genome sequencing and annotation.</title>
        <authorList>
            <consortium name="The Broad Institute Genomics Platform"/>
            <consortium name="The Broad Institute Genome Sequencing Center for Infectious Disease"/>
            <person name="Wu L."/>
            <person name="Ma J."/>
        </authorList>
    </citation>
    <scope>NUCLEOTIDE SEQUENCE [LARGE SCALE GENOMIC DNA]</scope>
    <source>
        <strain evidence="4">JCM 16673</strain>
    </source>
</reference>
<comment type="similarity">
    <text evidence="1">Belongs to the UPF0502 family.</text>
</comment>
<dbReference type="PANTHER" id="PTHR38768">
    <property type="entry name" value="UPF0502 PROTEIN YCEH"/>
    <property type="match status" value="1"/>
</dbReference>
<evidence type="ECO:0000313" key="4">
    <source>
        <dbReference type="Proteomes" id="UP001501353"/>
    </source>
</evidence>
<dbReference type="SUPFAM" id="SSF46785">
    <property type="entry name" value="Winged helix' DNA-binding domain"/>
    <property type="match status" value="2"/>
</dbReference>